<reference evidence="1 2" key="1">
    <citation type="submission" date="2019-02" db="EMBL/GenBank/DDBJ databases">
        <authorList>
            <person name="Khodamoradi S."/>
            <person name="Hahnke R.L."/>
            <person name="Kaempfer P."/>
            <person name="Schumann P."/>
            <person name="Rohde M."/>
            <person name="Steinert M."/>
            <person name="Luzhetskyy A."/>
            <person name="Wink J."/>
            <person name="Ruckert C."/>
        </authorList>
    </citation>
    <scope>NUCLEOTIDE SEQUENCE [LARGE SCALE GENOMIC DNA]</scope>
    <source>
        <strain evidence="1 2">M2</strain>
    </source>
</reference>
<dbReference type="Gene3D" id="3.40.50.12580">
    <property type="match status" value="1"/>
</dbReference>
<evidence type="ECO:0000313" key="1">
    <source>
        <dbReference type="EMBL" id="QBI51847.1"/>
    </source>
</evidence>
<dbReference type="InterPro" id="IPR043148">
    <property type="entry name" value="TagF_C"/>
</dbReference>
<proteinExistence type="predicted"/>
<keyword evidence="2" id="KW-1185">Reference proteome</keyword>
<evidence type="ECO:0008006" key="3">
    <source>
        <dbReference type="Google" id="ProtNLM"/>
    </source>
</evidence>
<name>A0A4P6Q028_9ACTN</name>
<evidence type="ECO:0000313" key="2">
    <source>
        <dbReference type="Proteomes" id="UP000292235"/>
    </source>
</evidence>
<dbReference type="EMBL" id="CP036455">
    <property type="protein sequence ID" value="QBI51847.1"/>
    <property type="molecule type" value="Genomic_DNA"/>
</dbReference>
<dbReference type="KEGG" id="strr:EKD16_00100"/>
<organism evidence="1 2">
    <name type="scientific">Streptomonospora litoralis</name>
    <dbReference type="NCBI Taxonomy" id="2498135"/>
    <lineage>
        <taxon>Bacteria</taxon>
        <taxon>Bacillati</taxon>
        <taxon>Actinomycetota</taxon>
        <taxon>Actinomycetes</taxon>
        <taxon>Streptosporangiales</taxon>
        <taxon>Nocardiopsidaceae</taxon>
        <taxon>Streptomonospora</taxon>
    </lineage>
</organism>
<accession>A0A4P6Q028</accession>
<dbReference type="SUPFAM" id="SSF53756">
    <property type="entry name" value="UDP-Glycosyltransferase/glycogen phosphorylase"/>
    <property type="match status" value="1"/>
</dbReference>
<sequence>MNRMPDAWGTIIPEREVLAVARSVPAAGRLLDVCALLAEDRIGITFTTSPGSASGSGVVELLRDAGVARVLPWAQALDTAAGFDLTLAASAKGQLHRLATPLLLMPHGAGHNRRVGSAPGSLAHASGLDASELLHNGSVVPTRIALSHTEQVHRLAKACPPADGRGVVVGDPGFDRMLAAIGRRERYRTALDTGSRRLIVLSSTWNQGSLLGTQRDLVRALLSELPHDEYRVALIAHPNIWQQRGRAQLELWFADEIEAGLVLIPPNEGWRAAIIASDLVIGDIGSVTYYAAALGRPVLLAAFDATDLDPQSPLHAFGARSAHLNTESPLAPQVAHAIGRAPAPTADLLIEHQGASAQHLRALLYSLLSLPEPATPAHYLPLPDLPEQRDDPTAWRVELDSAPVGTRRSAPVRLRRFPAGAPTHGAGERPLVVDAEDAIMPRWGSADAWSHRREQSETDALVWLRDRLATYPKAALAVATTGSHSMLLLHRCGRAMRVRGDGPALDAAVVAAVASGWAREGRPWDEWRSTIEVALGARLVRLRALPPPAGHEFLAGADF</sequence>
<dbReference type="AlphaFoldDB" id="A0A4P6Q028"/>
<gene>
    <name evidence="1" type="ORF">EKD16_00100</name>
</gene>
<protein>
    <recommendedName>
        <fullName evidence="3">Translation initiation factor 2</fullName>
    </recommendedName>
</protein>
<dbReference type="OrthoDB" id="3661391at2"/>
<dbReference type="Proteomes" id="UP000292235">
    <property type="component" value="Chromosome"/>
</dbReference>
<dbReference type="RefSeq" id="WP_131096494.1">
    <property type="nucleotide sequence ID" value="NZ_CP036455.1"/>
</dbReference>